<dbReference type="GO" id="GO:0004358">
    <property type="term" value="F:L-glutamate N-acetyltransferase activity, acting on acetyl-L-ornithine as donor"/>
    <property type="evidence" value="ECO:0007669"/>
    <property type="project" value="UniProtKB-UniRule"/>
</dbReference>
<dbReference type="FunFam" id="3.60.70.12:FF:000001">
    <property type="entry name" value="Arginine biosynthesis bifunctional protein ArgJ, chloroplastic"/>
    <property type="match status" value="1"/>
</dbReference>
<comment type="similarity">
    <text evidence="1 8">Belongs to the ArgJ family.</text>
</comment>
<reference evidence="9 10" key="1">
    <citation type="journal article" date="2016" name="Nat. Commun.">
        <title>Thousands of microbial genomes shed light on interconnected biogeochemical processes in an aquifer system.</title>
        <authorList>
            <person name="Anantharaman K."/>
            <person name="Brown C.T."/>
            <person name="Hug L.A."/>
            <person name="Sharon I."/>
            <person name="Castelle C.J."/>
            <person name="Probst A.J."/>
            <person name="Thomas B.C."/>
            <person name="Singh A."/>
            <person name="Wilkins M.J."/>
            <person name="Karaoz U."/>
            <person name="Brodie E.L."/>
            <person name="Williams K.H."/>
            <person name="Hubbard S.S."/>
            <person name="Banfield J.F."/>
        </authorList>
    </citation>
    <scope>NUCLEOTIDE SEQUENCE [LARGE SCALE GENOMIC DNA]</scope>
</reference>
<keyword evidence="6 8" id="KW-0068">Autocatalytic cleavage</keyword>
<evidence type="ECO:0000256" key="7">
    <source>
        <dbReference type="ARBA" id="ARBA00023315"/>
    </source>
</evidence>
<feature type="binding site" evidence="8">
    <location>
        <position position="271"/>
    </location>
    <ligand>
        <name>substrate</name>
    </ligand>
</feature>
<evidence type="ECO:0000256" key="8">
    <source>
        <dbReference type="HAMAP-Rule" id="MF_01106"/>
    </source>
</evidence>
<feature type="active site" description="Nucleophile" evidence="8">
    <location>
        <position position="176"/>
    </location>
</feature>
<feature type="site" description="Cleavage; by autolysis" evidence="8">
    <location>
        <begin position="175"/>
        <end position="176"/>
    </location>
</feature>
<dbReference type="Pfam" id="PF01960">
    <property type="entry name" value="ArgJ"/>
    <property type="match status" value="2"/>
</dbReference>
<feature type="site" description="Involved in the stabilization of negative charge on the oxyanion by the formation of the oxyanion hole" evidence="8">
    <location>
        <position position="106"/>
    </location>
</feature>
<feature type="chain" id="PRO_5023500294" description="Arginine biosynthesis bifunctional protein ArgJ alpha chain" evidence="8">
    <location>
        <begin position="1"/>
        <end position="175"/>
    </location>
</feature>
<feature type="site" description="Involved in the stabilization of negative charge on the oxyanion by the formation of the oxyanion hole" evidence="8">
    <location>
        <position position="107"/>
    </location>
</feature>
<evidence type="ECO:0000256" key="6">
    <source>
        <dbReference type="ARBA" id="ARBA00022813"/>
    </source>
</evidence>
<dbReference type="CDD" id="cd02152">
    <property type="entry name" value="OAT"/>
    <property type="match status" value="1"/>
</dbReference>
<organism evidence="9 10">
    <name type="scientific">candidate division WOR-1 bacterium RIFCSPLOWO2_02_FULL_46_20</name>
    <dbReference type="NCBI Taxonomy" id="1802567"/>
    <lineage>
        <taxon>Bacteria</taxon>
        <taxon>Bacillati</taxon>
        <taxon>Saganbacteria</taxon>
    </lineage>
</organism>
<sequence length="377" mass="39782">MSRVKGFKAAGIACGLKKSGKPDLTIIYSEVPAVAAGVFTTNQVKAAPVLVDQEQLKNKTARAIVVNAGNANCWTGKQGLKDAHTMVKETARALNLKTREVLVASTGVIGRSMPMSTVTAGIKIAVKQLSAAGLAKAAQAILTTDTRSKQITLKVGDITITGFAKGAGMIEPGMATMLCFILTDAQIEKSLLQKILRQAVNKSFNMISVDNCQSTNDTVLALANGMSGVRVGNVGAGLACLPVGTVPVSQFQIALEKVCIYLAKEIARDGEGASKLLTVKVSRARNEADARKAVKALIGSFLLKAAVYGQDKNTGRILQAIGTTNAKVNWDKFKFDWQMGDKEDIITVNLAAGKVAATGWGCDLTEGYVEINAEYTT</sequence>
<evidence type="ECO:0000313" key="10">
    <source>
        <dbReference type="Proteomes" id="UP000176938"/>
    </source>
</evidence>
<keyword evidence="4 8" id="KW-0028">Amino-acid biosynthesis</keyword>
<name>A0A1F4RH61_UNCSA</name>
<comment type="subunit">
    <text evidence="2 8">Heterotetramer of two alpha and two beta chains.</text>
</comment>
<dbReference type="Gene3D" id="3.10.20.340">
    <property type="entry name" value="ArgJ beta chain, C-terminal domain"/>
    <property type="match status" value="2"/>
</dbReference>
<feature type="binding site" evidence="8">
    <location>
        <position position="176"/>
    </location>
    <ligand>
        <name>substrate</name>
    </ligand>
</feature>
<keyword evidence="5 8" id="KW-0808">Transferase</keyword>
<evidence type="ECO:0000256" key="5">
    <source>
        <dbReference type="ARBA" id="ARBA00022679"/>
    </source>
</evidence>
<comment type="catalytic activity">
    <reaction evidence="8">
        <text>N(2)-acetyl-L-ornithine + L-glutamate = N-acetyl-L-glutamate + L-ornithine</text>
        <dbReference type="Rhea" id="RHEA:15349"/>
        <dbReference type="ChEBI" id="CHEBI:29985"/>
        <dbReference type="ChEBI" id="CHEBI:44337"/>
        <dbReference type="ChEBI" id="CHEBI:46911"/>
        <dbReference type="ChEBI" id="CHEBI:57805"/>
        <dbReference type="EC" id="2.3.1.35"/>
    </reaction>
</comment>
<protein>
    <recommendedName>
        <fullName evidence="8">Arginine biosynthesis bifunctional protein ArgJ</fullName>
    </recommendedName>
    <domain>
        <recommendedName>
            <fullName evidence="8">Glutamate N-acetyltransferase</fullName>
            <ecNumber evidence="8">2.3.1.35</ecNumber>
        </recommendedName>
        <alternativeName>
            <fullName evidence="8">Ornithine acetyltransferase</fullName>
            <shortName evidence="8">OATase</shortName>
        </alternativeName>
        <alternativeName>
            <fullName evidence="8">Ornithine transacetylase</fullName>
        </alternativeName>
    </domain>
    <domain>
        <recommendedName>
            <fullName evidence="8">Amino-acid acetyltransferase</fullName>
            <ecNumber evidence="8">2.3.1.1</ecNumber>
        </recommendedName>
        <alternativeName>
            <fullName evidence="8">N-acetylglutamate synthase</fullName>
            <shortName evidence="8">AGSase</shortName>
        </alternativeName>
    </domain>
    <component>
        <recommendedName>
            <fullName evidence="8">Arginine biosynthesis bifunctional protein ArgJ alpha chain</fullName>
        </recommendedName>
    </component>
    <component>
        <recommendedName>
            <fullName evidence="8">Arginine biosynthesis bifunctional protein ArgJ beta chain</fullName>
        </recommendedName>
    </component>
</protein>
<feature type="binding site" evidence="8">
    <location>
        <position position="165"/>
    </location>
    <ligand>
        <name>substrate</name>
    </ligand>
</feature>
<dbReference type="GO" id="GO:0004042">
    <property type="term" value="F:L-glutamate N-acetyltransferase activity"/>
    <property type="evidence" value="ECO:0007669"/>
    <property type="project" value="UniProtKB-UniRule"/>
</dbReference>
<comment type="caution">
    <text evidence="9">The sequence shown here is derived from an EMBL/GenBank/DDBJ whole genome shotgun (WGS) entry which is preliminary data.</text>
</comment>
<keyword evidence="3 8" id="KW-0055">Arginine biosynthesis</keyword>
<accession>A0A1F4RH61</accession>
<dbReference type="EC" id="2.3.1.1" evidence="8"/>
<feature type="chain" id="PRO_5023500293" description="Arginine biosynthesis bifunctional protein ArgJ beta chain" evidence="8">
    <location>
        <begin position="176"/>
        <end position="377"/>
    </location>
</feature>
<proteinExistence type="inferred from homology"/>
<keyword evidence="7 8" id="KW-0012">Acyltransferase</keyword>
<comment type="pathway">
    <text evidence="8">Amino-acid biosynthesis; L-arginine biosynthesis; N(2)-acetyl-L-ornithine from L-glutamate: step 1/4.</text>
</comment>
<dbReference type="HAMAP" id="MF_01106">
    <property type="entry name" value="ArgJ"/>
    <property type="match status" value="1"/>
</dbReference>
<comment type="pathway">
    <text evidence="8">Amino-acid biosynthesis; L-arginine biosynthesis; L-ornithine and N-acetyl-L-glutamate from L-glutamate and N(2)-acetyl-L-ornithine (cyclic): step 1/1.</text>
</comment>
<dbReference type="UniPathway" id="UPA00068">
    <property type="reaction ID" value="UER00106"/>
</dbReference>
<dbReference type="NCBIfam" id="NF003802">
    <property type="entry name" value="PRK05388.1"/>
    <property type="match status" value="1"/>
</dbReference>
<feature type="binding site" evidence="8">
    <location>
        <position position="377"/>
    </location>
    <ligand>
        <name>substrate</name>
    </ligand>
</feature>
<comment type="subcellular location">
    <subcellularLocation>
        <location evidence="8">Cytoplasm</location>
    </subcellularLocation>
</comment>
<dbReference type="SUPFAM" id="SSF56266">
    <property type="entry name" value="DmpA/ArgJ-like"/>
    <property type="match status" value="1"/>
</dbReference>
<evidence type="ECO:0000313" key="9">
    <source>
        <dbReference type="EMBL" id="OGC07501.1"/>
    </source>
</evidence>
<dbReference type="PANTHER" id="PTHR23100">
    <property type="entry name" value="ARGININE BIOSYNTHESIS BIFUNCTIONAL PROTEIN ARGJ"/>
    <property type="match status" value="1"/>
</dbReference>
<feature type="binding site" evidence="8">
    <location>
        <position position="143"/>
    </location>
    <ligand>
        <name>substrate</name>
    </ligand>
</feature>
<dbReference type="NCBIfam" id="TIGR00120">
    <property type="entry name" value="ArgJ"/>
    <property type="match status" value="1"/>
</dbReference>
<dbReference type="GO" id="GO:0006592">
    <property type="term" value="P:ornithine biosynthetic process"/>
    <property type="evidence" value="ECO:0007669"/>
    <property type="project" value="TreeGrafter"/>
</dbReference>
<dbReference type="InterPro" id="IPR002813">
    <property type="entry name" value="Arg_biosynth_ArgJ"/>
</dbReference>
<evidence type="ECO:0000256" key="4">
    <source>
        <dbReference type="ARBA" id="ARBA00022605"/>
    </source>
</evidence>
<feature type="binding site" evidence="8">
    <location>
        <position position="372"/>
    </location>
    <ligand>
        <name>substrate</name>
    </ligand>
</feature>
<dbReference type="EMBL" id="METP01000003">
    <property type="protein sequence ID" value="OGC07501.1"/>
    <property type="molecule type" value="Genomic_DNA"/>
</dbReference>
<dbReference type="InterPro" id="IPR016117">
    <property type="entry name" value="ArgJ-like_dom_sf"/>
</dbReference>
<keyword evidence="8" id="KW-0963">Cytoplasm</keyword>
<dbReference type="GO" id="GO:0005737">
    <property type="term" value="C:cytoplasm"/>
    <property type="evidence" value="ECO:0007669"/>
    <property type="project" value="UniProtKB-SubCell"/>
</dbReference>
<dbReference type="Gene3D" id="3.60.70.12">
    <property type="entry name" value="L-amino peptidase D-ALA esterase/amidase"/>
    <property type="match status" value="1"/>
</dbReference>
<gene>
    <name evidence="8" type="primary">argJ</name>
    <name evidence="9" type="ORF">A3H38_01690</name>
</gene>
<comment type="catalytic activity">
    <reaction evidence="8">
        <text>L-glutamate + acetyl-CoA = N-acetyl-L-glutamate + CoA + H(+)</text>
        <dbReference type="Rhea" id="RHEA:24292"/>
        <dbReference type="ChEBI" id="CHEBI:15378"/>
        <dbReference type="ChEBI" id="CHEBI:29985"/>
        <dbReference type="ChEBI" id="CHEBI:44337"/>
        <dbReference type="ChEBI" id="CHEBI:57287"/>
        <dbReference type="ChEBI" id="CHEBI:57288"/>
        <dbReference type="EC" id="2.3.1.1"/>
    </reaction>
</comment>
<comment type="function">
    <text evidence="8">Catalyzes two activities which are involved in the cyclic version of arginine biosynthesis: the synthesis of N-acetylglutamate from glutamate and acetyl-CoA as the acetyl donor, and of ornithine by transacetylation between N(2)-acetylornithine and glutamate.</text>
</comment>
<dbReference type="GO" id="GO:0006526">
    <property type="term" value="P:L-arginine biosynthetic process"/>
    <property type="evidence" value="ECO:0007669"/>
    <property type="project" value="UniProtKB-UniRule"/>
</dbReference>
<keyword evidence="8" id="KW-0511">Multifunctional enzyme</keyword>
<dbReference type="PANTHER" id="PTHR23100:SF0">
    <property type="entry name" value="ARGININE BIOSYNTHESIS BIFUNCTIONAL PROTEIN ARGJ, MITOCHONDRIAL"/>
    <property type="match status" value="1"/>
</dbReference>
<evidence type="ECO:0000256" key="2">
    <source>
        <dbReference type="ARBA" id="ARBA00011475"/>
    </source>
</evidence>
<dbReference type="EC" id="2.3.1.35" evidence="8"/>
<dbReference type="Proteomes" id="UP000176938">
    <property type="component" value="Unassembled WGS sequence"/>
</dbReference>
<evidence type="ECO:0000256" key="1">
    <source>
        <dbReference type="ARBA" id="ARBA00006774"/>
    </source>
</evidence>
<dbReference type="AlphaFoldDB" id="A0A1F4RH61"/>
<dbReference type="InterPro" id="IPR042195">
    <property type="entry name" value="ArgJ_beta_C"/>
</dbReference>
<evidence type="ECO:0000256" key="3">
    <source>
        <dbReference type="ARBA" id="ARBA00022571"/>
    </source>
</evidence>